<evidence type="ECO:0008006" key="4">
    <source>
        <dbReference type="Google" id="ProtNLM"/>
    </source>
</evidence>
<dbReference type="Proteomes" id="UP000030766">
    <property type="component" value="Unassembled WGS sequence"/>
</dbReference>
<feature type="transmembrane region" description="Helical" evidence="2">
    <location>
        <begin position="398"/>
        <end position="423"/>
    </location>
</feature>
<feature type="region of interest" description="Disordered" evidence="1">
    <location>
        <begin position="1"/>
        <end position="30"/>
    </location>
</feature>
<dbReference type="VEuPathDB" id="FungiDB:FOZG_18147"/>
<evidence type="ECO:0000256" key="2">
    <source>
        <dbReference type="SAM" id="Phobius"/>
    </source>
</evidence>
<organism evidence="3">
    <name type="scientific">Fusarium oxysporum Fo47</name>
    <dbReference type="NCBI Taxonomy" id="660027"/>
    <lineage>
        <taxon>Eukaryota</taxon>
        <taxon>Fungi</taxon>
        <taxon>Dikarya</taxon>
        <taxon>Ascomycota</taxon>
        <taxon>Pezizomycotina</taxon>
        <taxon>Sordariomycetes</taxon>
        <taxon>Hypocreomycetidae</taxon>
        <taxon>Hypocreales</taxon>
        <taxon>Nectriaceae</taxon>
        <taxon>Fusarium</taxon>
        <taxon>Fusarium oxysporum species complex</taxon>
    </lineage>
</organism>
<keyword evidence="2" id="KW-0472">Membrane</keyword>
<gene>
    <name evidence="3" type="ORF">FOZG_18147</name>
</gene>
<feature type="transmembrane region" description="Helical" evidence="2">
    <location>
        <begin position="243"/>
        <end position="271"/>
    </location>
</feature>
<dbReference type="PANTHER" id="PTHR35395:SF1">
    <property type="entry name" value="DUF6536 DOMAIN-CONTAINING PROTEIN"/>
    <property type="match status" value="1"/>
</dbReference>
<protein>
    <recommendedName>
        <fullName evidence="4">Transmembrane protein</fullName>
    </recommendedName>
</protein>
<sequence length="445" mass="48894">MAQPEAVFTTADENVETAHQPSKKRKTTRQCPSKGWRVAILVGSITTAIALAINCGVLGWVRTHYDLDYGIASIEFAVNSYNSIVFDSTAVNTFSTVTATPGFLNGTAFNVACMSWDEEWLSELRRSAPTYIRLEPAECIQIYARPQGSYANVILVTKDNGPIEIVDYQRNVGGAGLGDCIWICDQTYHEGRVCPMKELAADVTANGWRLPGSTKVENEYCGRNTRFMIDYCLAQHTQETCQIFVATPLLVVVIACNFVKLACFVVTLFGLQFSPLITIGDAVESFLDEKDTRTVGFGVLTAATICQWTNKGTRTLNKPWAVKKRRGFAAVSVCRWILSNLAFLLFLAAGFVLLALSLESVRGLGLDTSVSGLASFGLGKPIPDSSINLDFIVADSPLYYNMLVCVIIANTPQLIVSVFYLVYNDLLTRIPQQANSDRHRSSNSH</sequence>
<accession>W9JF81</accession>
<evidence type="ECO:0000256" key="1">
    <source>
        <dbReference type="SAM" id="MobiDB-lite"/>
    </source>
</evidence>
<name>W9JF81_FUSOX</name>
<dbReference type="AlphaFoldDB" id="W9JF81"/>
<proteinExistence type="predicted"/>
<keyword evidence="2" id="KW-0812">Transmembrane</keyword>
<dbReference type="PANTHER" id="PTHR35395">
    <property type="entry name" value="DUF6536 DOMAIN-CONTAINING PROTEIN"/>
    <property type="match status" value="1"/>
</dbReference>
<evidence type="ECO:0000313" key="3">
    <source>
        <dbReference type="EMBL" id="EWZ28128.1"/>
    </source>
</evidence>
<dbReference type="HOGENOM" id="CLU_615455_0_0_1"/>
<feature type="transmembrane region" description="Helical" evidence="2">
    <location>
        <begin position="333"/>
        <end position="356"/>
    </location>
</feature>
<keyword evidence="2" id="KW-1133">Transmembrane helix</keyword>
<feature type="transmembrane region" description="Helical" evidence="2">
    <location>
        <begin position="38"/>
        <end position="61"/>
    </location>
</feature>
<dbReference type="EMBL" id="JH717934">
    <property type="protein sequence ID" value="EWZ28128.1"/>
    <property type="molecule type" value="Genomic_DNA"/>
</dbReference>
<reference evidence="3" key="1">
    <citation type="submission" date="2011-06" db="EMBL/GenBank/DDBJ databases">
        <title>The Genome Sequence of Fusarium oxysporum Fo47.</title>
        <authorList>
            <consortium name="The Broad Institute Genome Sequencing Platform"/>
            <person name="Ma L.-J."/>
            <person name="Gale L.R."/>
            <person name="Schwartz D.C."/>
            <person name="Zhou S."/>
            <person name="Corby-Kistler H."/>
            <person name="Young S.K."/>
            <person name="Zeng Q."/>
            <person name="Gargeya S."/>
            <person name="Fitzgerald M."/>
            <person name="Haas B."/>
            <person name="Abouelleil A."/>
            <person name="Alvarado L."/>
            <person name="Arachchi H.M."/>
            <person name="Berlin A."/>
            <person name="Brown A."/>
            <person name="Chapman S.B."/>
            <person name="Chen Z."/>
            <person name="Dunbar C."/>
            <person name="Freedman E."/>
            <person name="Gearin G."/>
            <person name="Gellesch M."/>
            <person name="Goldberg J."/>
            <person name="Griggs A."/>
            <person name="Gujja S."/>
            <person name="Heiman D."/>
            <person name="Howarth C."/>
            <person name="Larson L."/>
            <person name="Lui A."/>
            <person name="MacDonald P.J.P."/>
            <person name="Mehta T."/>
            <person name="Montmayeur A."/>
            <person name="Murphy C."/>
            <person name="Neiman D."/>
            <person name="Pearson M."/>
            <person name="Priest M."/>
            <person name="Roberts A."/>
            <person name="Saif S."/>
            <person name="Shea T."/>
            <person name="Shenoy N."/>
            <person name="Sisk P."/>
            <person name="Stolte C."/>
            <person name="Sykes S."/>
            <person name="Wortman J."/>
            <person name="Nusbaum C."/>
            <person name="Birren B."/>
        </authorList>
    </citation>
    <scope>NUCLEOTIDE SEQUENCE [LARGE SCALE GENOMIC DNA]</scope>
    <source>
        <strain evidence="3">Fo47</strain>
    </source>
</reference>
<reference evidence="3" key="2">
    <citation type="submission" date="2012-06" db="EMBL/GenBank/DDBJ databases">
        <title>Annotation of the Genome Sequence of Fusarium oxysporum Fo47.</title>
        <authorList>
            <consortium name="The Broad Institute Genomics Platform"/>
            <person name="Ma L.-J."/>
            <person name="Corby-Kistler H."/>
            <person name="Broz K."/>
            <person name="Gale L.R."/>
            <person name="Jonkers W."/>
            <person name="O'Donnell K."/>
            <person name="Ploetz R."/>
            <person name="Steinberg C."/>
            <person name="Schwartz D.C."/>
            <person name="VanEtten H."/>
            <person name="Zhou S."/>
            <person name="Young S.K."/>
            <person name="Zeng Q."/>
            <person name="Gargeya S."/>
            <person name="Fitzgerald M."/>
            <person name="Abouelleil A."/>
            <person name="Alvarado L."/>
            <person name="Chapman S.B."/>
            <person name="Gainer-Dewar J."/>
            <person name="Goldberg J."/>
            <person name="Griggs A."/>
            <person name="Gujja S."/>
            <person name="Hansen M."/>
            <person name="Howarth C."/>
            <person name="Imamovic A."/>
            <person name="Ireland A."/>
            <person name="Larimer J."/>
            <person name="McCowan C."/>
            <person name="Murphy C."/>
            <person name="Pearson M."/>
            <person name="Poon T.W."/>
            <person name="Priest M."/>
            <person name="Roberts A."/>
            <person name="Saif S."/>
            <person name="Shea T."/>
            <person name="Sykes S."/>
            <person name="Wortman J."/>
            <person name="Nusbaum C."/>
            <person name="Birren B."/>
        </authorList>
    </citation>
    <scope>NUCLEOTIDE SEQUENCE</scope>
    <source>
        <strain evidence="3">Fo47</strain>
    </source>
</reference>